<dbReference type="SUPFAM" id="SSF53448">
    <property type="entry name" value="Nucleotide-diphospho-sugar transferases"/>
    <property type="match status" value="1"/>
</dbReference>
<evidence type="ECO:0008006" key="3">
    <source>
        <dbReference type="Google" id="ProtNLM"/>
    </source>
</evidence>
<protein>
    <recommendedName>
        <fullName evidence="3">Glycosyl transferase family 2</fullName>
    </recommendedName>
</protein>
<evidence type="ECO:0000313" key="1">
    <source>
        <dbReference type="EMBL" id="MBR0649454.1"/>
    </source>
</evidence>
<dbReference type="EMBL" id="JAAEDI010000006">
    <property type="protein sequence ID" value="MBR0649454.1"/>
    <property type="molecule type" value="Genomic_DNA"/>
</dbReference>
<keyword evidence="2" id="KW-1185">Reference proteome</keyword>
<dbReference type="RefSeq" id="WP_211867446.1">
    <property type="nucleotide sequence ID" value="NZ_JAAEDI010000006.1"/>
</dbReference>
<accession>A0ABS5EEL0</accession>
<dbReference type="Gene3D" id="3.90.550.10">
    <property type="entry name" value="Spore Coat Polysaccharide Biosynthesis Protein SpsA, Chain A"/>
    <property type="match status" value="1"/>
</dbReference>
<name>A0ABS5EEL0_9PROT</name>
<reference evidence="2" key="1">
    <citation type="journal article" date="2021" name="Syst. Appl. Microbiol.">
        <title>Roseomonas hellenica sp. nov., isolated from roots of wild-growing Alkanna tinctoria.</title>
        <authorList>
            <person name="Rat A."/>
            <person name="Naranjo H.D."/>
            <person name="Lebbe L."/>
            <person name="Cnockaert M."/>
            <person name="Krigas N."/>
            <person name="Grigoriadou K."/>
            <person name="Maloupa E."/>
            <person name="Willems A."/>
        </authorList>
    </citation>
    <scope>NUCLEOTIDE SEQUENCE [LARGE SCALE GENOMIC DNA]</scope>
    <source>
        <strain evidence="2">LMG 31159</strain>
    </source>
</reference>
<comment type="caution">
    <text evidence="1">The sequence shown here is derived from an EMBL/GenBank/DDBJ whole genome shotgun (WGS) entry which is preliminary data.</text>
</comment>
<proteinExistence type="predicted"/>
<dbReference type="Proteomes" id="UP000698752">
    <property type="component" value="Unassembled WGS sequence"/>
</dbReference>
<organism evidence="1 2">
    <name type="scientific">Neoroseomonas terrae</name>
    <dbReference type="NCBI Taxonomy" id="424799"/>
    <lineage>
        <taxon>Bacteria</taxon>
        <taxon>Pseudomonadati</taxon>
        <taxon>Pseudomonadota</taxon>
        <taxon>Alphaproteobacteria</taxon>
        <taxon>Acetobacterales</taxon>
        <taxon>Acetobacteraceae</taxon>
        <taxon>Neoroseomonas</taxon>
    </lineage>
</organism>
<gene>
    <name evidence="1" type="ORF">GXW78_07265</name>
</gene>
<sequence>MPSGTVGVPVVIFSFDRPQYLEKLCRGLLGQTQVRVDPARVILAQDGEVSALTGHRHALPRRLRRSIEVFRHHFPEGEVLAAEHNLGIAENVLRGQRHVFETLDCDVGYFFEDDLEPGPLYLAALEAMRLATEPFAAQVGTFAAYGPQKDPQPGPAVGLQQLGHHWGFGLRRDAWRRICECNGDWWDEVRRNDYRARNRLRLFRLWRKREMAAVGVSQDAASELACAELGLARLNTSVCFARYIGQEGEHFTPGVFRKLGFDSARLAAGDRFTMEPVTGEQIARIAASARTMLRAWRAKSLEPTIAALEAERDDPDRLATEEEIATLWHLMLDRRTVPAAVIRQHAGRTTIRALRREIVRMREFQHQTGP</sequence>
<evidence type="ECO:0000313" key="2">
    <source>
        <dbReference type="Proteomes" id="UP000698752"/>
    </source>
</evidence>
<dbReference type="InterPro" id="IPR029044">
    <property type="entry name" value="Nucleotide-diphossugar_trans"/>
</dbReference>